<dbReference type="GO" id="GO:0003677">
    <property type="term" value="F:DNA binding"/>
    <property type="evidence" value="ECO:0007669"/>
    <property type="project" value="InterPro"/>
</dbReference>
<dbReference type="Proteomes" id="UP000031512">
    <property type="component" value="Chromosome 3"/>
</dbReference>
<evidence type="ECO:0000259" key="1">
    <source>
        <dbReference type="Pfam" id="PF21180"/>
    </source>
</evidence>
<protein>
    <recommendedName>
        <fullName evidence="1">Topoisomerase 6 subunit A/Spo11 TOPRIM domain-containing protein</fullName>
    </recommendedName>
</protein>
<dbReference type="VEuPathDB" id="PiroplasmaDB:BEWA_009190"/>
<dbReference type="GO" id="GO:0000706">
    <property type="term" value="P:meiotic DNA double-strand break processing"/>
    <property type="evidence" value="ECO:0007669"/>
    <property type="project" value="TreeGrafter"/>
</dbReference>
<name>L0B0X2_THEEQ</name>
<dbReference type="InterPro" id="IPR034136">
    <property type="entry name" value="TOPRIM_Topo6A/Spo11"/>
</dbReference>
<evidence type="ECO:0000313" key="3">
    <source>
        <dbReference type="Proteomes" id="UP000031512"/>
    </source>
</evidence>
<dbReference type="RefSeq" id="XP_004831173.1">
    <property type="nucleotide sequence ID" value="XM_004831116.1"/>
</dbReference>
<dbReference type="Gene3D" id="3.40.1360.10">
    <property type="match status" value="1"/>
</dbReference>
<dbReference type="Pfam" id="PF21180">
    <property type="entry name" value="TOP6A-Spo11_Toprim"/>
    <property type="match status" value="1"/>
</dbReference>
<gene>
    <name evidence="2" type="ORF">BEWA_009190</name>
</gene>
<dbReference type="EMBL" id="CP001670">
    <property type="protein sequence ID" value="AFZ81507.1"/>
    <property type="molecule type" value="Genomic_DNA"/>
</dbReference>
<dbReference type="InterPro" id="IPR036078">
    <property type="entry name" value="Spo11/TopoVI_A_sf"/>
</dbReference>
<reference evidence="2 3" key="1">
    <citation type="journal article" date="2012" name="BMC Genomics">
        <title>Comparative genomic analysis and phylogenetic position of Theileria equi.</title>
        <authorList>
            <person name="Kappmeyer L.S."/>
            <person name="Thiagarajan M."/>
            <person name="Herndon D.R."/>
            <person name="Ramsay J.D."/>
            <person name="Caler E."/>
            <person name="Djikeng A."/>
            <person name="Gillespie J.J."/>
            <person name="Lau A.O."/>
            <person name="Roalson E.H."/>
            <person name="Silva J.C."/>
            <person name="Silva M.G."/>
            <person name="Suarez C.E."/>
            <person name="Ueti M.W."/>
            <person name="Nene V.M."/>
            <person name="Mealey R.H."/>
            <person name="Knowles D.P."/>
            <person name="Brayton K.A."/>
        </authorList>
    </citation>
    <scope>NUCLEOTIDE SEQUENCE [LARGE SCALE GENOMIC DNA]</scope>
    <source>
        <strain evidence="2 3">WA</strain>
    </source>
</reference>
<dbReference type="eggNOG" id="KOG2795">
    <property type="taxonomic scope" value="Eukaryota"/>
</dbReference>
<dbReference type="GO" id="GO:0000228">
    <property type="term" value="C:nuclear chromosome"/>
    <property type="evidence" value="ECO:0007669"/>
    <property type="project" value="TreeGrafter"/>
</dbReference>
<dbReference type="CDD" id="cd00223">
    <property type="entry name" value="TOPRIM_TopoIIB_SPO"/>
    <property type="match status" value="1"/>
</dbReference>
<dbReference type="STRING" id="1537102.L0B0X2"/>
<dbReference type="InterPro" id="IPR002815">
    <property type="entry name" value="Spo11/TopoVI_A"/>
</dbReference>
<dbReference type="PANTHER" id="PTHR10848">
    <property type="entry name" value="MEIOTIC RECOMBINATION PROTEIN SPO11"/>
    <property type="match status" value="1"/>
</dbReference>
<organism evidence="2 3">
    <name type="scientific">Theileria equi strain WA</name>
    <dbReference type="NCBI Taxonomy" id="1537102"/>
    <lineage>
        <taxon>Eukaryota</taxon>
        <taxon>Sar</taxon>
        <taxon>Alveolata</taxon>
        <taxon>Apicomplexa</taxon>
        <taxon>Aconoidasida</taxon>
        <taxon>Piroplasmida</taxon>
        <taxon>Theileriidae</taxon>
        <taxon>Theileria</taxon>
    </lineage>
</organism>
<evidence type="ECO:0000313" key="2">
    <source>
        <dbReference type="EMBL" id="AFZ81507.1"/>
    </source>
</evidence>
<sequence>MTALQPSGCSITSFGTIEVKLWPRGLRYVLIVEKETIYYRLLQCAILKRHNPCVMILSRGFPDIATRELLYEIRNHSKKLNVPILCLTDFNRAGLNIALTFYRGPIKTNYYTNECSIPELKWLYLGKRDSWDPKIQSVYEMNDWREILQLMASCTYNLDEITDLEDRLIKILEKP</sequence>
<accession>L0B0X2</accession>
<dbReference type="OrthoDB" id="5377392at2759"/>
<dbReference type="GO" id="GO:0042138">
    <property type="term" value="P:meiotic DNA double-strand break formation"/>
    <property type="evidence" value="ECO:0007669"/>
    <property type="project" value="TreeGrafter"/>
</dbReference>
<dbReference type="SUPFAM" id="SSF56726">
    <property type="entry name" value="DNA topoisomerase IV, alpha subunit"/>
    <property type="match status" value="1"/>
</dbReference>
<feature type="domain" description="Topoisomerase 6 subunit A/Spo11 TOPRIM" evidence="1">
    <location>
        <begin position="28"/>
        <end position="154"/>
    </location>
</feature>
<dbReference type="GO" id="GO:0003918">
    <property type="term" value="F:DNA topoisomerase type II (double strand cut, ATP-hydrolyzing) activity"/>
    <property type="evidence" value="ECO:0007669"/>
    <property type="project" value="InterPro"/>
</dbReference>
<proteinExistence type="predicted"/>
<keyword evidence="3" id="KW-1185">Reference proteome</keyword>
<dbReference type="PRINTS" id="PR01550">
    <property type="entry name" value="TOP6AFAMILY"/>
</dbReference>
<dbReference type="AlphaFoldDB" id="L0B0X2"/>
<dbReference type="PANTHER" id="PTHR10848:SF0">
    <property type="entry name" value="MEIOTIC RECOMBINATION PROTEIN SPO11"/>
    <property type="match status" value="1"/>
</dbReference>
<dbReference type="KEGG" id="beq:BEWA_009190"/>
<dbReference type="GO" id="GO:0007131">
    <property type="term" value="P:reciprocal meiotic recombination"/>
    <property type="evidence" value="ECO:0007669"/>
    <property type="project" value="TreeGrafter"/>
</dbReference>
<dbReference type="GeneID" id="15805282"/>